<organism evidence="2 3">
    <name type="scientific">Malassezia vespertilionis</name>
    <dbReference type="NCBI Taxonomy" id="2020962"/>
    <lineage>
        <taxon>Eukaryota</taxon>
        <taxon>Fungi</taxon>
        <taxon>Dikarya</taxon>
        <taxon>Basidiomycota</taxon>
        <taxon>Ustilaginomycotina</taxon>
        <taxon>Malasseziomycetes</taxon>
        <taxon>Malasseziales</taxon>
        <taxon>Malasseziaceae</taxon>
        <taxon>Malassezia</taxon>
    </lineage>
</organism>
<dbReference type="Gene3D" id="3.40.50.720">
    <property type="entry name" value="NAD(P)-binding Rossmann-like Domain"/>
    <property type="match status" value="1"/>
</dbReference>
<protein>
    <recommendedName>
        <fullName evidence="1">CoA-binding domain-containing protein</fullName>
    </recommendedName>
</protein>
<evidence type="ECO:0000313" key="2">
    <source>
        <dbReference type="EMBL" id="PKI83273.1"/>
    </source>
</evidence>
<dbReference type="Pfam" id="PF13380">
    <property type="entry name" value="CoA_binding_2"/>
    <property type="match status" value="1"/>
</dbReference>
<accession>A0A2N1J9P1</accession>
<dbReference type="SUPFAM" id="SSF51735">
    <property type="entry name" value="NAD(P)-binding Rossmann-fold domains"/>
    <property type="match status" value="1"/>
</dbReference>
<name>A0A2N1J9P1_9BASI</name>
<dbReference type="EMBL" id="KZ454992">
    <property type="protein sequence ID" value="PKI83273.1"/>
    <property type="molecule type" value="Genomic_DNA"/>
</dbReference>
<dbReference type="STRING" id="2020962.A0A2N1J9P1"/>
<gene>
    <name evidence="2" type="ORF">MVES_002944</name>
</gene>
<keyword evidence="3" id="KW-1185">Reference proteome</keyword>
<dbReference type="InterPro" id="IPR036291">
    <property type="entry name" value="NAD(P)-bd_dom_sf"/>
</dbReference>
<dbReference type="InterPro" id="IPR003781">
    <property type="entry name" value="CoA-bd"/>
</dbReference>
<dbReference type="PANTHER" id="PTHR33303:SF2">
    <property type="entry name" value="COA-BINDING DOMAIN-CONTAINING PROTEIN"/>
    <property type="match status" value="1"/>
</dbReference>
<dbReference type="OrthoDB" id="5138418at2759"/>
<dbReference type="Proteomes" id="UP000232875">
    <property type="component" value="Unassembled WGS sequence"/>
</dbReference>
<evidence type="ECO:0000313" key="3">
    <source>
        <dbReference type="Proteomes" id="UP000232875"/>
    </source>
</evidence>
<evidence type="ECO:0000259" key="1">
    <source>
        <dbReference type="Pfam" id="PF13380"/>
    </source>
</evidence>
<dbReference type="PANTHER" id="PTHR33303">
    <property type="entry name" value="CYTOPLASMIC PROTEIN-RELATED"/>
    <property type="match status" value="1"/>
</dbReference>
<proteinExistence type="predicted"/>
<dbReference type="AlphaFoldDB" id="A0A2N1J9P1"/>
<sequence>MSIPASEREAMNSFFKAGQYAVVGASTNRSKYGNKVLRWYQDHHLSVTPVHPHETRIEGEAAVKELADVMDMAANPAEAQVSVSIITPPAISLEVLRSYVSDLRILAFWLQPGAADGPVVQWLRSQPKSVQDRP</sequence>
<reference evidence="2 3" key="1">
    <citation type="submission" date="2017-10" db="EMBL/GenBank/DDBJ databases">
        <title>A novel species of cold-tolerant Malassezia isolated from bats.</title>
        <authorList>
            <person name="Lorch J.M."/>
            <person name="Palmer J.M."/>
            <person name="Vanderwolf K.J."/>
            <person name="Schmidt K.Z."/>
            <person name="Verant M.L."/>
            <person name="Weller T.J."/>
            <person name="Blehert D.S."/>
        </authorList>
    </citation>
    <scope>NUCLEOTIDE SEQUENCE [LARGE SCALE GENOMIC DNA]</scope>
    <source>
        <strain evidence="2 3">NWHC:44797-103</strain>
    </source>
</reference>
<feature type="domain" description="CoA-binding" evidence="1">
    <location>
        <begin position="19"/>
        <end position="125"/>
    </location>
</feature>